<dbReference type="Pfam" id="PF18143">
    <property type="entry name" value="HAD_SAK_2"/>
    <property type="match status" value="2"/>
</dbReference>
<organism evidence="1 3">
    <name type="scientific">Endobacter medicaginis</name>
    <dbReference type="NCBI Taxonomy" id="1181271"/>
    <lineage>
        <taxon>Bacteria</taxon>
        <taxon>Pseudomonadati</taxon>
        <taxon>Pseudomonadota</taxon>
        <taxon>Alphaproteobacteria</taxon>
        <taxon>Acetobacterales</taxon>
        <taxon>Acetobacteraceae</taxon>
        <taxon>Endobacter</taxon>
    </lineage>
</organism>
<name>A0A839V7E8_9PROT</name>
<comment type="caution">
    <text evidence="1">The sequence shown here is derived from an EMBL/GenBank/DDBJ whole genome shotgun (WGS) entry which is preliminary data.</text>
</comment>
<sequence length="367" mass="41430">MSRDRNSTAAKVVFLEIDCVLLTPIDWRAPGNLHACDVFDASGEESFGLARALRMVVLRHFRIRLLNELCSDTGAAVVLLSRWLPVVGSEVLSDLLTRNSVYDWYLHRDVACTVTDPESKRAAVEGWLSRHREVREWIVLDADAAELGFEDPVPVHPRLGFTITEQLDAVHRLRPRLPERYKSRHPDASAIVFLDIDGVLLPTACWSLKSAIDAWQRLRWCTDESERELIYTNDVQFSAVAIALMNQLCTRCRAQIVLVTSWRWHHSQEYIRRILSSHGVAEEHWHADYACVDTGGGKRADVDEWLSRHAEVTAWVVVDDQSGELGFADLGIDGEQGLTISSYRRACELLGAPVGADEHHAFLGFPR</sequence>
<gene>
    <name evidence="1" type="ORF">FHR90_003328</name>
    <name evidence="2" type="ORF">HUK83_05650</name>
</gene>
<dbReference type="RefSeq" id="WP_176622833.1">
    <property type="nucleotide sequence ID" value="NZ_JABXXQ010000071.1"/>
</dbReference>
<evidence type="ECO:0000313" key="4">
    <source>
        <dbReference type="Proteomes" id="UP000565205"/>
    </source>
</evidence>
<dbReference type="EMBL" id="JABXXQ010000071">
    <property type="protein sequence ID" value="NVN29819.1"/>
    <property type="molecule type" value="Genomic_DNA"/>
</dbReference>
<dbReference type="Proteomes" id="UP000557688">
    <property type="component" value="Unassembled WGS sequence"/>
</dbReference>
<reference evidence="1 3" key="2">
    <citation type="submission" date="2020-08" db="EMBL/GenBank/DDBJ databases">
        <title>Genomic Encyclopedia of Type Strains, Phase III (KMG-III): the genomes of soil and plant-associated and newly described type strains.</title>
        <authorList>
            <person name="Whitman W."/>
        </authorList>
    </citation>
    <scope>NUCLEOTIDE SEQUENCE [LARGE SCALE GENOMIC DNA]</scope>
    <source>
        <strain evidence="1 3">CECT 8088</strain>
    </source>
</reference>
<accession>A0A839V7E8</accession>
<proteinExistence type="predicted"/>
<evidence type="ECO:0000313" key="1">
    <source>
        <dbReference type="EMBL" id="MBB3175472.1"/>
    </source>
</evidence>
<keyword evidence="3" id="KW-1185">Reference proteome</keyword>
<dbReference type="EMBL" id="JACHXV010000035">
    <property type="protein sequence ID" value="MBB3175472.1"/>
    <property type="molecule type" value="Genomic_DNA"/>
</dbReference>
<dbReference type="AlphaFoldDB" id="A0A839V7E8"/>
<evidence type="ECO:0000313" key="2">
    <source>
        <dbReference type="EMBL" id="NVN29819.1"/>
    </source>
</evidence>
<reference evidence="2 4" key="1">
    <citation type="submission" date="2020-06" db="EMBL/GenBank/DDBJ databases">
        <title>Description of novel acetic acid bacteria.</title>
        <authorList>
            <person name="Sombolestani A."/>
        </authorList>
    </citation>
    <scope>NUCLEOTIDE SEQUENCE [LARGE SCALE GENOMIC DNA]</scope>
    <source>
        <strain evidence="2 4">LMG 26838</strain>
    </source>
</reference>
<evidence type="ECO:0000313" key="3">
    <source>
        <dbReference type="Proteomes" id="UP000557688"/>
    </source>
</evidence>
<dbReference type="Proteomes" id="UP000565205">
    <property type="component" value="Unassembled WGS sequence"/>
</dbReference>
<protein>
    <submittedName>
        <fullName evidence="1">Uncharacterized protein</fullName>
    </submittedName>
</protein>